<dbReference type="GO" id="GO:0006508">
    <property type="term" value="P:proteolysis"/>
    <property type="evidence" value="ECO:0007669"/>
    <property type="project" value="InterPro"/>
</dbReference>
<gene>
    <name evidence="3" type="ORF">JCM19294_351</name>
</gene>
<evidence type="ECO:0000259" key="2">
    <source>
        <dbReference type="Pfam" id="PF01364"/>
    </source>
</evidence>
<dbReference type="CDD" id="cd02258">
    <property type="entry name" value="Peptidase_C25_N"/>
    <property type="match status" value="1"/>
</dbReference>
<dbReference type="InterPro" id="IPR001769">
    <property type="entry name" value="Gingipain"/>
</dbReference>
<comment type="caution">
    <text evidence="3">The sequence shown here is derived from an EMBL/GenBank/DDBJ whole genome shotgun (WGS) entry which is preliminary data.</text>
</comment>
<protein>
    <recommendedName>
        <fullName evidence="2">Gingipain domain-containing protein</fullName>
    </recommendedName>
</protein>
<dbReference type="NCBIfam" id="NF033707">
    <property type="entry name" value="T9SS_sortase"/>
    <property type="match status" value="1"/>
</dbReference>
<dbReference type="STRING" id="319236.BST91_09595"/>
<sequence>MKHFSLILLILSFFVPKAQNIDEQLTWIDNYTYSINGEDIVMPYCGDNCSLIETGLVFHKNYIDIPLAQPGSAQVVAVQKTVIPDSNVGFLRTLTLPSQFEVFLETSLSRKRNYTTLKVPVVLKEGSNYYRVTGFQISYRERTAALLPKNTTYGNSLLASGEWFKFQVNNTGVHRITRGFLSSLGMDVNSIDPSRLKIYGQGGRSLPLANNENLYYDPAEIPIRVTGESDGSFDSGDEILFYATASDTEYVEENDSFINPYSDESIYYITAQGNPGKRILSAIQPTGNVAVTYTDYDKVYHHEVDERNIAALGRTWYGERFSFEPDQSFEFDLDNVNTARDASVIVKTASISDTPVSFEISYNNSVVGTSNLTGLVIGGQRSNIFAGRTATFNSSFNPTSGTATIDLSFDNGGNPGARGFLNYIRLNVPTLLQGTGEQFVFQNTDASTNTGIGEYQISNAATINEIWDITDPFNTTRIVNSNNQSTFSFKSSLGSPRQFVAVEDGDYFPVIRMNESRVQNSNLKGTVFLDNAGAFKDIDYLIITPQFLKSQADRLANFHIQENNLNTKVVTLQAIYDEFSNGMQDISAIRNFIKYVYDNASSPANRLQFVNLFGDASYDYKDRISVRDNIVPIYLSESSVSLITSYALDDFFVLMDDNEGNVGVNGGLPDIAVGRMIVSDLTEAREMVDKVISYQQEPAFDPWRNRVTLIADDVDELGDRVLQESVNQLATEIATNRPDLNVDKILLDSYIQVNNAGGPRYPAAVSNIEDAFERGSLVVNYFGHGNEDGLAREFVITQNSARDYRNPNNLPLFISVTCEFTRFDNPLRESGGEVIYLNPNGGVIASVATNRLILISAGTRLNEVLDQYLYDYNNTVQVSMAEALRRAR</sequence>
<dbReference type="Gene3D" id="3.40.50.1460">
    <property type="match status" value="1"/>
</dbReference>
<dbReference type="InterPro" id="IPR029030">
    <property type="entry name" value="Caspase-like_dom_sf"/>
</dbReference>
<proteinExistence type="predicted"/>
<organism evidence="3 4">
    <name type="scientific">Nonlabens tegetincola</name>
    <dbReference type="NCBI Taxonomy" id="323273"/>
    <lineage>
        <taxon>Bacteria</taxon>
        <taxon>Pseudomonadati</taxon>
        <taxon>Bacteroidota</taxon>
        <taxon>Flavobacteriia</taxon>
        <taxon>Flavobacteriales</taxon>
        <taxon>Flavobacteriaceae</taxon>
        <taxon>Nonlabens</taxon>
    </lineage>
</organism>
<dbReference type="Proteomes" id="UP000029221">
    <property type="component" value="Unassembled WGS sequence"/>
</dbReference>
<dbReference type="SUPFAM" id="SSF52129">
    <property type="entry name" value="Caspase-like"/>
    <property type="match status" value="1"/>
</dbReference>
<dbReference type="Gene3D" id="3.40.50.10390">
    <property type="entry name" value="Gingipain r, domain 1"/>
    <property type="match status" value="1"/>
</dbReference>
<reference evidence="3" key="1">
    <citation type="journal article" date="2014" name="Genome Announc.">
        <title>Draft Genome Sequences of Marine Flavobacterium Nonlabens Strains NR17, NR24, NR27, NR32, NR33, and Ara13.</title>
        <authorList>
            <person name="Nakanishi M."/>
            <person name="Meirelles P."/>
            <person name="Suzuki R."/>
            <person name="Takatani N."/>
            <person name="Mino S."/>
            <person name="Suda W."/>
            <person name="Oshima K."/>
            <person name="Hattori M."/>
            <person name="Ohkuma M."/>
            <person name="Hosokawa M."/>
            <person name="Miyashita K."/>
            <person name="Thompson F.L."/>
            <person name="Niwa A."/>
            <person name="Sawabe T."/>
            <person name="Sawabe T."/>
        </authorList>
    </citation>
    <scope>NUCLEOTIDE SEQUENCE [LARGE SCALE GENOMIC DNA]</scope>
    <source>
        <strain evidence="3">JCM 19294</strain>
    </source>
</reference>
<evidence type="ECO:0000313" key="4">
    <source>
        <dbReference type="Proteomes" id="UP000029221"/>
    </source>
</evidence>
<feature type="domain" description="Gingipain" evidence="2">
    <location>
        <begin position="540"/>
        <end position="887"/>
    </location>
</feature>
<dbReference type="GO" id="GO:0008234">
    <property type="term" value="F:cysteine-type peptidase activity"/>
    <property type="evidence" value="ECO:0007669"/>
    <property type="project" value="InterPro"/>
</dbReference>
<dbReference type="InterPro" id="IPR029031">
    <property type="entry name" value="Gingipain_N_sf"/>
</dbReference>
<dbReference type="eggNOG" id="COG1572">
    <property type="taxonomic scope" value="Bacteria"/>
</dbReference>
<keyword evidence="4" id="KW-1185">Reference proteome</keyword>
<evidence type="ECO:0000313" key="3">
    <source>
        <dbReference type="EMBL" id="GAK97812.1"/>
    </source>
</evidence>
<accession>A0A090Q6I6</accession>
<name>A0A090Q6I6_9FLAO</name>
<dbReference type="Pfam" id="PF01364">
    <property type="entry name" value="Peptidase_C25"/>
    <property type="match status" value="1"/>
</dbReference>
<keyword evidence="1" id="KW-0732">Signal</keyword>
<dbReference type="AlphaFoldDB" id="A0A090Q6I6"/>
<dbReference type="EMBL" id="BBML01000007">
    <property type="protein sequence ID" value="GAK97812.1"/>
    <property type="molecule type" value="Genomic_DNA"/>
</dbReference>
<evidence type="ECO:0000256" key="1">
    <source>
        <dbReference type="ARBA" id="ARBA00022729"/>
    </source>
</evidence>